<evidence type="ECO:0000256" key="3">
    <source>
        <dbReference type="ARBA" id="ARBA00004524"/>
    </source>
</evidence>
<dbReference type="Gene3D" id="3.50.50.60">
    <property type="entry name" value="FAD/NAD(P)-binding domain"/>
    <property type="match status" value="2"/>
</dbReference>
<keyword evidence="13 35" id="KW-1133">Transmembrane helix</keyword>
<evidence type="ECO:0000256" key="27">
    <source>
        <dbReference type="ARBA" id="ARBA00048088"/>
    </source>
</evidence>
<evidence type="ECO:0000256" key="8">
    <source>
        <dbReference type="ARBA" id="ARBA00022692"/>
    </source>
</evidence>
<dbReference type="Pfam" id="PF13738">
    <property type="entry name" value="Pyr_redox_3"/>
    <property type="match status" value="1"/>
</dbReference>
<evidence type="ECO:0000256" key="4">
    <source>
        <dbReference type="ARBA" id="ARBA00009183"/>
    </source>
</evidence>
<protein>
    <recommendedName>
        <fullName evidence="34">Flavin-containing monooxygenase</fullName>
        <ecNumber evidence="34">1.-.-.-</ecNumber>
    </recommendedName>
</protein>
<evidence type="ECO:0000256" key="15">
    <source>
        <dbReference type="ARBA" id="ARBA00023033"/>
    </source>
</evidence>
<dbReference type="InterPro" id="IPR036188">
    <property type="entry name" value="FAD/NAD-bd_sf"/>
</dbReference>
<evidence type="ECO:0000256" key="6">
    <source>
        <dbReference type="ARBA" id="ARBA00022553"/>
    </source>
</evidence>
<keyword evidence="7 33" id="KW-0285">Flavoprotein</keyword>
<evidence type="ECO:0000313" key="36">
    <source>
        <dbReference type="Proteomes" id="UP000887565"/>
    </source>
</evidence>
<dbReference type="PRINTS" id="PR01125">
    <property type="entry name" value="FMOXYGENASE5"/>
</dbReference>
<comment type="catalytic activity">
    <reaction evidence="20">
        <text>hypotaurine + NADH + O2 + H(+) = taurine + NAD(+) + H2O</text>
        <dbReference type="Rhea" id="RHEA:74111"/>
        <dbReference type="ChEBI" id="CHEBI:15377"/>
        <dbReference type="ChEBI" id="CHEBI:15378"/>
        <dbReference type="ChEBI" id="CHEBI:15379"/>
        <dbReference type="ChEBI" id="CHEBI:57540"/>
        <dbReference type="ChEBI" id="CHEBI:57853"/>
        <dbReference type="ChEBI" id="CHEBI:57945"/>
        <dbReference type="ChEBI" id="CHEBI:507393"/>
        <dbReference type="EC" id="1.14.13.8"/>
    </reaction>
    <physiologicalReaction direction="left-to-right" evidence="20">
        <dbReference type="Rhea" id="RHEA:74112"/>
    </physiologicalReaction>
</comment>
<comment type="catalytic activity">
    <reaction evidence="27">
        <text>trimethylamine + NADPH + O2 = trimethylamine N-oxide + NADP(+) + H2O</text>
        <dbReference type="Rhea" id="RHEA:31979"/>
        <dbReference type="ChEBI" id="CHEBI:15377"/>
        <dbReference type="ChEBI" id="CHEBI:15379"/>
        <dbReference type="ChEBI" id="CHEBI:15724"/>
        <dbReference type="ChEBI" id="CHEBI:57783"/>
        <dbReference type="ChEBI" id="CHEBI:58349"/>
        <dbReference type="ChEBI" id="CHEBI:58389"/>
        <dbReference type="EC" id="1.14.13.148"/>
    </reaction>
    <physiologicalReaction direction="left-to-right" evidence="27">
        <dbReference type="Rhea" id="RHEA:31980"/>
    </physiologicalReaction>
</comment>
<dbReference type="EC" id="1.-.-.-" evidence="34"/>
<evidence type="ECO:0000256" key="34">
    <source>
        <dbReference type="RuleBase" id="RU361177"/>
    </source>
</evidence>
<evidence type="ECO:0000256" key="33">
    <source>
        <dbReference type="PIRNR" id="PIRNR000332"/>
    </source>
</evidence>
<keyword evidence="15 33" id="KW-0503">Monooxygenase</keyword>
<dbReference type="GO" id="GO:0004499">
    <property type="term" value="F:N,N-dimethylaniline monooxygenase activity"/>
    <property type="evidence" value="ECO:0007669"/>
    <property type="project" value="UniProtKB-UniRule"/>
</dbReference>
<dbReference type="PANTHER" id="PTHR23023">
    <property type="entry name" value="DIMETHYLANILINE MONOOXYGENASE"/>
    <property type="match status" value="1"/>
</dbReference>
<dbReference type="GO" id="GO:0016174">
    <property type="term" value="F:NAD(P)H oxidase H2O2-forming activity"/>
    <property type="evidence" value="ECO:0007669"/>
    <property type="project" value="UniProtKB-EC"/>
</dbReference>
<comment type="catalytic activity">
    <reaction evidence="29">
        <text>(2E)-geranial + NADPH + O2 + H(+) = (1E)-2,6-dimethylhepta-1,5-dien-1-yl formate + NADP(+) + H2O</text>
        <dbReference type="Rhea" id="RHEA:54860"/>
        <dbReference type="ChEBI" id="CHEBI:15377"/>
        <dbReference type="ChEBI" id="CHEBI:15378"/>
        <dbReference type="ChEBI" id="CHEBI:15379"/>
        <dbReference type="ChEBI" id="CHEBI:16980"/>
        <dbReference type="ChEBI" id="CHEBI:57783"/>
        <dbReference type="ChEBI" id="CHEBI:58349"/>
        <dbReference type="ChEBI" id="CHEBI:138375"/>
    </reaction>
    <physiologicalReaction direction="left-to-right" evidence="29">
        <dbReference type="Rhea" id="RHEA:54861"/>
    </physiologicalReaction>
</comment>
<evidence type="ECO:0000256" key="26">
    <source>
        <dbReference type="ARBA" id="ARBA00048041"/>
    </source>
</evidence>
<dbReference type="GO" id="GO:0050661">
    <property type="term" value="F:NADP binding"/>
    <property type="evidence" value="ECO:0007669"/>
    <property type="project" value="InterPro"/>
</dbReference>
<comment type="similarity">
    <text evidence="4 33 34">Belongs to the FMO family.</text>
</comment>
<evidence type="ECO:0000256" key="20">
    <source>
        <dbReference type="ARBA" id="ARBA00047338"/>
    </source>
</evidence>
<evidence type="ECO:0000256" key="5">
    <source>
        <dbReference type="ARBA" id="ARBA00022481"/>
    </source>
</evidence>
<comment type="catalytic activity">
    <reaction evidence="32">
        <text>octan-3-one + NADPH + O2 + H(+) = pentyl propanoate + NADP(+) + H2O</text>
        <dbReference type="Rhea" id="RHEA:54840"/>
        <dbReference type="ChEBI" id="CHEBI:15377"/>
        <dbReference type="ChEBI" id="CHEBI:15378"/>
        <dbReference type="ChEBI" id="CHEBI:15379"/>
        <dbReference type="ChEBI" id="CHEBI:57783"/>
        <dbReference type="ChEBI" id="CHEBI:58349"/>
        <dbReference type="ChEBI" id="CHEBI:80946"/>
        <dbReference type="ChEBI" id="CHEBI:87373"/>
    </reaction>
    <physiologicalReaction direction="left-to-right" evidence="32">
        <dbReference type="Rhea" id="RHEA:54841"/>
    </physiologicalReaction>
</comment>
<dbReference type="PRINTS" id="PR00370">
    <property type="entry name" value="FMOXYGENASE"/>
</dbReference>
<keyword evidence="12 33" id="KW-0521">NADP</keyword>
<comment type="function">
    <text evidence="19">Broad spectrum monooxygenase that catalyzes the oxygenation of a wide variety of nitrogen- and sulfur-containing compounds including xenobiotics. Catalyzes the S-oxygenation of hypotaurine to produce taurine, an organic osmolyte involved in cell volume regulation as well as a variety of cytoprotective and developmental processes. In vitro, catalyzes the N-oxygenation of trimethylamine (TMA) to produce trimethylamine N-oxide (TMAO) and could therefore participate to the detoxification of this compound that is generated by the action of gut microbiota from dietary precursors such as choline, choline containing compounds, betaine or L-carnitine.</text>
</comment>
<reference evidence="37" key="1">
    <citation type="submission" date="2022-11" db="UniProtKB">
        <authorList>
            <consortium name="WormBaseParasite"/>
        </authorList>
    </citation>
    <scope>IDENTIFICATION</scope>
</reference>
<keyword evidence="9 33" id="KW-0256">Endoplasmic reticulum</keyword>
<name>A0A915K378_ROMCU</name>
<keyword evidence="6" id="KW-0597">Phosphoprotein</keyword>
<evidence type="ECO:0000256" key="30">
    <source>
        <dbReference type="ARBA" id="ARBA00048990"/>
    </source>
</evidence>
<comment type="catalytic activity">
    <reaction evidence="28">
        <text>octan-3-one + NADPH + O2 + H(+) = ethyl hexanoate + NADP(+) + H2O</text>
        <dbReference type="Rhea" id="RHEA:54856"/>
        <dbReference type="ChEBI" id="CHEBI:15377"/>
        <dbReference type="ChEBI" id="CHEBI:15378"/>
        <dbReference type="ChEBI" id="CHEBI:15379"/>
        <dbReference type="ChEBI" id="CHEBI:57783"/>
        <dbReference type="ChEBI" id="CHEBI:58349"/>
        <dbReference type="ChEBI" id="CHEBI:80946"/>
        <dbReference type="ChEBI" id="CHEBI:86055"/>
    </reaction>
    <physiologicalReaction direction="left-to-right" evidence="28">
        <dbReference type="Rhea" id="RHEA:54857"/>
    </physiologicalReaction>
</comment>
<evidence type="ECO:0000256" key="19">
    <source>
        <dbReference type="ARBA" id="ARBA00045957"/>
    </source>
</evidence>
<proteinExistence type="inferred from homology"/>
<comment type="cofactor">
    <cofactor evidence="1 33 34">
        <name>FAD</name>
        <dbReference type="ChEBI" id="CHEBI:57692"/>
    </cofactor>
</comment>
<accession>A0A915K378</accession>
<dbReference type="InterPro" id="IPR050346">
    <property type="entry name" value="FMO-like"/>
</dbReference>
<dbReference type="GO" id="GO:0034899">
    <property type="term" value="F:trimethylamine monooxygenase activity"/>
    <property type="evidence" value="ECO:0007669"/>
    <property type="project" value="UniProtKB-EC"/>
</dbReference>
<evidence type="ECO:0000256" key="22">
    <source>
        <dbReference type="ARBA" id="ARBA00047574"/>
    </source>
</evidence>
<dbReference type="PIRSF" id="PIRSF000332">
    <property type="entry name" value="FMO"/>
    <property type="match status" value="1"/>
</dbReference>
<sequence length="504" mass="58189">MKVAIIGAGVSGLICIKVCKDYGFDIVCFEKTNDIGGLWRYKDEDYEGQASVMKSTIINTSKELMAFSDYPPPAEFPNFMHNTKVLEYTQMYAKHFDLLSYIKFCHEVTSVKKDKNYTQNGKWNVHYAKKDNEQEVQDVEIFDAVFVAIGHHVYPHVPHFDGIENFKGRVIHSHAYKHQKSYHDRKAVVVGIGNSGGDIAVELALRRIVHYLAKYVSMWPIKRFVEWQANLNFDHELYGLACDHEISAQHPMVNDELPNRIMSGGICIKPDIKSFLDGNTILFKDGSTVTGVNDVILCTGYDISFPIIDQKILEVKQNRVDTLYKNIFPINLEHATLFFIGLVQPIGAIAPISEMQARLCCEVLCRNVILPNVEKMTILCRQEHEKVYKRYVESRRHTIQVDYIEYTDNLAELIHAKPNWLKILFKDPKLAWTLFFAPTAPYQYRLQGPQSWPGAREALLTIWDRTFQPLKSGRCYTRKRSSSKMYLICIFLVFSIIVIWYFLL</sequence>
<keyword evidence="14 33" id="KW-0560">Oxidoreductase</keyword>
<evidence type="ECO:0000256" key="9">
    <source>
        <dbReference type="ARBA" id="ARBA00022824"/>
    </source>
</evidence>
<evidence type="ECO:0000256" key="23">
    <source>
        <dbReference type="ARBA" id="ARBA00047855"/>
    </source>
</evidence>
<comment type="catalytic activity">
    <reaction evidence="25">
        <text>hexan-3-one + NADPH + O2 + H(+) = ethyl butanoate + NADP(+) + H2O</text>
        <dbReference type="Rhea" id="RHEA:54844"/>
        <dbReference type="ChEBI" id="CHEBI:15377"/>
        <dbReference type="ChEBI" id="CHEBI:15378"/>
        <dbReference type="ChEBI" id="CHEBI:15379"/>
        <dbReference type="ChEBI" id="CHEBI:57783"/>
        <dbReference type="ChEBI" id="CHEBI:58349"/>
        <dbReference type="ChEBI" id="CHEBI:88764"/>
        <dbReference type="ChEBI" id="CHEBI:89891"/>
    </reaction>
    <physiologicalReaction direction="left-to-right" evidence="25">
        <dbReference type="Rhea" id="RHEA:54845"/>
    </physiologicalReaction>
</comment>
<keyword evidence="36" id="KW-1185">Reference proteome</keyword>
<comment type="catalytic activity">
    <reaction evidence="31">
        <text>N,N-dimethylaniline + NADPH + O2 + H(+) = N,N-dimethylaniline N-oxide + NADP(+) + H2O</text>
        <dbReference type="Rhea" id="RHEA:24468"/>
        <dbReference type="ChEBI" id="CHEBI:15377"/>
        <dbReference type="ChEBI" id="CHEBI:15378"/>
        <dbReference type="ChEBI" id="CHEBI:15379"/>
        <dbReference type="ChEBI" id="CHEBI:16269"/>
        <dbReference type="ChEBI" id="CHEBI:17735"/>
        <dbReference type="ChEBI" id="CHEBI:57783"/>
        <dbReference type="ChEBI" id="CHEBI:58349"/>
        <dbReference type="EC" id="1.14.13.8"/>
    </reaction>
    <physiologicalReaction direction="left-to-right" evidence="31">
        <dbReference type="Rhea" id="RHEA:24469"/>
    </physiologicalReaction>
</comment>
<dbReference type="AlphaFoldDB" id="A0A915K378"/>
<dbReference type="OMA" id="TDFPLFM"/>
<dbReference type="Pfam" id="PF00743">
    <property type="entry name" value="FMO-like"/>
    <property type="match status" value="1"/>
</dbReference>
<comment type="function">
    <text evidence="18">Acts as a Baeyer-Villiger monooxygenase on a broad range of substrates. Catalyzes the insertion of an oxygen atom into a carbon-carbon bond adjacent to a carbonyl, which converts ketones to esters. Active on diverse carbonyl compounds, whereas soft nucleophiles are mostly non- or poorly reactive. In contrast with other forms of FMO it is non- or poorly active on 'classical' substrates such as drugs, pesticides, and dietary components containing soft nucleophilic heteroatoms. Able to oxidize drug molecules bearing a carbonyl group on an aliphatic chain, such as nabumetone and pentoxifylline. Also, in the absence of substrates, shows slow but yet significant NADPH oxidase activity. Acts as a positive modulator of cholesterol biosynthesis as well as glucose homeostasis, promoting metabolic aging via pleiotropic effects.</text>
</comment>
<evidence type="ECO:0000256" key="18">
    <source>
        <dbReference type="ARBA" id="ARBA00045722"/>
    </source>
</evidence>
<dbReference type="GO" id="GO:0006629">
    <property type="term" value="P:lipid metabolic process"/>
    <property type="evidence" value="ECO:0007669"/>
    <property type="project" value="UniProtKB-KW"/>
</dbReference>
<evidence type="ECO:0000256" key="14">
    <source>
        <dbReference type="ARBA" id="ARBA00023002"/>
    </source>
</evidence>
<evidence type="ECO:0000256" key="31">
    <source>
        <dbReference type="ARBA" id="ARBA00049443"/>
    </source>
</evidence>
<evidence type="ECO:0000256" key="16">
    <source>
        <dbReference type="ARBA" id="ARBA00023098"/>
    </source>
</evidence>
<evidence type="ECO:0000256" key="1">
    <source>
        <dbReference type="ARBA" id="ARBA00001974"/>
    </source>
</evidence>
<keyword evidence="5" id="KW-0488">Methylation</keyword>
<evidence type="ECO:0000256" key="12">
    <source>
        <dbReference type="ARBA" id="ARBA00022857"/>
    </source>
</evidence>
<dbReference type="FunFam" id="3.50.50.60:FF:000159">
    <property type="entry name" value="Dimethylaniline monooxygenase [N-oxide-forming]"/>
    <property type="match status" value="1"/>
</dbReference>
<evidence type="ECO:0000256" key="35">
    <source>
        <dbReference type="SAM" id="Phobius"/>
    </source>
</evidence>
<evidence type="ECO:0000256" key="29">
    <source>
        <dbReference type="ARBA" id="ARBA00048989"/>
    </source>
</evidence>
<comment type="catalytic activity">
    <reaction evidence="22">
        <text>heptan-2-one + NADPH + O2 + H(+) = pentyl acetate + NADP(+) + H2O</text>
        <dbReference type="Rhea" id="RHEA:54836"/>
        <dbReference type="ChEBI" id="CHEBI:5672"/>
        <dbReference type="ChEBI" id="CHEBI:15377"/>
        <dbReference type="ChEBI" id="CHEBI:15378"/>
        <dbReference type="ChEBI" id="CHEBI:15379"/>
        <dbReference type="ChEBI" id="CHEBI:57783"/>
        <dbReference type="ChEBI" id="CHEBI:58349"/>
        <dbReference type="ChEBI" id="CHEBI:87362"/>
    </reaction>
    <physiologicalReaction direction="left-to-right" evidence="22">
        <dbReference type="Rhea" id="RHEA:54837"/>
    </physiologicalReaction>
</comment>
<evidence type="ECO:0000256" key="28">
    <source>
        <dbReference type="ARBA" id="ARBA00048459"/>
    </source>
</evidence>
<keyword evidence="16" id="KW-0443">Lipid metabolism</keyword>
<comment type="catalytic activity">
    <reaction evidence="26">
        <text>hypotaurine + NADPH + O2 + H(+) = taurine + NADP(+) + H2O</text>
        <dbReference type="Rhea" id="RHEA:69819"/>
        <dbReference type="ChEBI" id="CHEBI:15377"/>
        <dbReference type="ChEBI" id="CHEBI:15378"/>
        <dbReference type="ChEBI" id="CHEBI:15379"/>
        <dbReference type="ChEBI" id="CHEBI:57783"/>
        <dbReference type="ChEBI" id="CHEBI:57853"/>
        <dbReference type="ChEBI" id="CHEBI:58349"/>
        <dbReference type="ChEBI" id="CHEBI:507393"/>
        <dbReference type="EC" id="1.14.13.8"/>
    </reaction>
    <physiologicalReaction direction="left-to-right" evidence="26">
        <dbReference type="Rhea" id="RHEA:69820"/>
    </physiologicalReaction>
</comment>
<keyword evidence="10 33" id="KW-0274">FAD</keyword>
<dbReference type="InterPro" id="IPR000960">
    <property type="entry name" value="Flavin_mOase"/>
</dbReference>
<comment type="catalytic activity">
    <reaction evidence="21">
        <text>hexan-3-one + NADPH + O2 + H(+) = propyl propanoate + NADP(+) + H2O</text>
        <dbReference type="Rhea" id="RHEA:54848"/>
        <dbReference type="ChEBI" id="CHEBI:15377"/>
        <dbReference type="ChEBI" id="CHEBI:15378"/>
        <dbReference type="ChEBI" id="CHEBI:15379"/>
        <dbReference type="ChEBI" id="CHEBI:57783"/>
        <dbReference type="ChEBI" id="CHEBI:58349"/>
        <dbReference type="ChEBI" id="CHEBI:89828"/>
        <dbReference type="ChEBI" id="CHEBI:89891"/>
    </reaction>
    <physiologicalReaction direction="left-to-right" evidence="21">
        <dbReference type="Rhea" id="RHEA:54849"/>
    </physiologicalReaction>
</comment>
<feature type="transmembrane region" description="Helical" evidence="35">
    <location>
        <begin position="485"/>
        <end position="503"/>
    </location>
</feature>
<comment type="subcellular location">
    <subcellularLocation>
        <location evidence="2">Endoplasmic reticulum membrane</location>
        <topology evidence="2">Single-pass membrane protein</topology>
    </subcellularLocation>
    <subcellularLocation>
        <location evidence="3">Microsome membrane</location>
    </subcellularLocation>
</comment>
<organism evidence="36 37">
    <name type="scientific">Romanomermis culicivorax</name>
    <name type="common">Nematode worm</name>
    <dbReference type="NCBI Taxonomy" id="13658"/>
    <lineage>
        <taxon>Eukaryota</taxon>
        <taxon>Metazoa</taxon>
        <taxon>Ecdysozoa</taxon>
        <taxon>Nematoda</taxon>
        <taxon>Enoplea</taxon>
        <taxon>Dorylaimia</taxon>
        <taxon>Mermithida</taxon>
        <taxon>Mermithoidea</taxon>
        <taxon>Mermithidae</taxon>
        <taxon>Romanomermis</taxon>
    </lineage>
</organism>
<dbReference type="FunFam" id="3.50.50.60:FF:000065">
    <property type="entry name" value="Dimethylaniline monooxygenase [N-oxide-forming]"/>
    <property type="match status" value="1"/>
</dbReference>
<dbReference type="GO" id="GO:0050660">
    <property type="term" value="F:flavin adenine dinucleotide binding"/>
    <property type="evidence" value="ECO:0007669"/>
    <property type="project" value="InterPro"/>
</dbReference>
<evidence type="ECO:0000256" key="10">
    <source>
        <dbReference type="ARBA" id="ARBA00022827"/>
    </source>
</evidence>
<evidence type="ECO:0000256" key="24">
    <source>
        <dbReference type="ARBA" id="ARBA00047864"/>
    </source>
</evidence>
<keyword evidence="17 33" id="KW-0472">Membrane</keyword>
<dbReference type="InterPro" id="IPR020946">
    <property type="entry name" value="Flavin_mOase-like"/>
</dbReference>
<evidence type="ECO:0000256" key="2">
    <source>
        <dbReference type="ARBA" id="ARBA00004389"/>
    </source>
</evidence>
<keyword evidence="8 35" id="KW-0812">Transmembrane</keyword>
<evidence type="ECO:0000256" key="7">
    <source>
        <dbReference type="ARBA" id="ARBA00022630"/>
    </source>
</evidence>
<evidence type="ECO:0000256" key="21">
    <source>
        <dbReference type="ARBA" id="ARBA00047426"/>
    </source>
</evidence>
<evidence type="ECO:0000256" key="13">
    <source>
        <dbReference type="ARBA" id="ARBA00022989"/>
    </source>
</evidence>
<evidence type="ECO:0000256" key="17">
    <source>
        <dbReference type="ARBA" id="ARBA00023136"/>
    </source>
</evidence>
<evidence type="ECO:0000313" key="37">
    <source>
        <dbReference type="WBParaSite" id="nRc.2.0.1.t33245-RA"/>
    </source>
</evidence>
<keyword evidence="11" id="KW-0492">Microsome</keyword>
<dbReference type="Proteomes" id="UP000887565">
    <property type="component" value="Unplaced"/>
</dbReference>
<dbReference type="WBParaSite" id="nRc.2.0.1.t33245-RA">
    <property type="protein sequence ID" value="nRc.2.0.1.t33245-RA"/>
    <property type="gene ID" value="nRc.2.0.1.g33245"/>
</dbReference>
<comment type="catalytic activity">
    <reaction evidence="30">
        <text>heptan-4-one + NADPH + O2 + H(+) = propyl butanoate + NADP(+) + H2O</text>
        <dbReference type="Rhea" id="RHEA:54852"/>
        <dbReference type="ChEBI" id="CHEBI:15377"/>
        <dbReference type="ChEBI" id="CHEBI:15378"/>
        <dbReference type="ChEBI" id="CHEBI:15379"/>
        <dbReference type="ChEBI" id="CHEBI:57783"/>
        <dbReference type="ChEBI" id="CHEBI:58349"/>
        <dbReference type="ChEBI" id="CHEBI:89484"/>
        <dbReference type="ChEBI" id="CHEBI:89719"/>
    </reaction>
    <physiologicalReaction direction="left-to-right" evidence="30">
        <dbReference type="Rhea" id="RHEA:54853"/>
    </physiologicalReaction>
</comment>
<evidence type="ECO:0000256" key="32">
    <source>
        <dbReference type="ARBA" id="ARBA00049475"/>
    </source>
</evidence>
<dbReference type="InterPro" id="IPR002257">
    <property type="entry name" value="Flavin_mOase_5"/>
</dbReference>
<evidence type="ECO:0000256" key="11">
    <source>
        <dbReference type="ARBA" id="ARBA00022848"/>
    </source>
</evidence>
<dbReference type="GO" id="GO:0005789">
    <property type="term" value="C:endoplasmic reticulum membrane"/>
    <property type="evidence" value="ECO:0007669"/>
    <property type="project" value="UniProtKB-SubCell"/>
</dbReference>
<comment type="catalytic activity">
    <reaction evidence="23">
        <text>sulcatone + NADPH + O2 + H(+) = 4-methylpent-3-en-1-yl acetate + NADP(+) + H2O</text>
        <dbReference type="Rhea" id="RHEA:54864"/>
        <dbReference type="ChEBI" id="CHEBI:15377"/>
        <dbReference type="ChEBI" id="CHEBI:15378"/>
        <dbReference type="ChEBI" id="CHEBI:15379"/>
        <dbReference type="ChEBI" id="CHEBI:16310"/>
        <dbReference type="ChEBI" id="CHEBI:57783"/>
        <dbReference type="ChEBI" id="CHEBI:58349"/>
        <dbReference type="ChEBI" id="CHEBI:138373"/>
    </reaction>
    <physiologicalReaction direction="left-to-right" evidence="23">
        <dbReference type="Rhea" id="RHEA:54865"/>
    </physiologicalReaction>
</comment>
<comment type="catalytic activity">
    <reaction evidence="24">
        <text>NADPH + O2 + H(+) = H2O2 + NADP(+)</text>
        <dbReference type="Rhea" id="RHEA:11260"/>
        <dbReference type="ChEBI" id="CHEBI:15378"/>
        <dbReference type="ChEBI" id="CHEBI:15379"/>
        <dbReference type="ChEBI" id="CHEBI:16240"/>
        <dbReference type="ChEBI" id="CHEBI:57783"/>
        <dbReference type="ChEBI" id="CHEBI:58349"/>
        <dbReference type="EC" id="1.6.3.1"/>
    </reaction>
    <physiologicalReaction direction="left-to-right" evidence="24">
        <dbReference type="Rhea" id="RHEA:11261"/>
    </physiologicalReaction>
</comment>
<evidence type="ECO:0000256" key="25">
    <source>
        <dbReference type="ARBA" id="ARBA00047977"/>
    </source>
</evidence>
<dbReference type="SUPFAM" id="SSF51905">
    <property type="entry name" value="FAD/NAD(P)-binding domain"/>
    <property type="match status" value="2"/>
</dbReference>